<dbReference type="InterPro" id="IPR000847">
    <property type="entry name" value="LysR_HTH_N"/>
</dbReference>
<dbReference type="EMBL" id="BNCH01000002">
    <property type="protein sequence ID" value="GHE95424.1"/>
    <property type="molecule type" value="Genomic_DNA"/>
</dbReference>
<keyword evidence="4" id="KW-0010">Activator</keyword>
<comment type="caution">
    <text evidence="7">The sequence shown here is derived from an EMBL/GenBank/DDBJ whole genome shotgun (WGS) entry which is preliminary data.</text>
</comment>
<dbReference type="CDD" id="cd08411">
    <property type="entry name" value="PBP2_OxyR"/>
    <property type="match status" value="1"/>
</dbReference>
<dbReference type="Pfam" id="PF00126">
    <property type="entry name" value="HTH_1"/>
    <property type="match status" value="1"/>
</dbReference>
<evidence type="ECO:0000313" key="7">
    <source>
        <dbReference type="EMBL" id="GHE95424.1"/>
    </source>
</evidence>
<keyword evidence="2" id="KW-0805">Transcription regulation</keyword>
<dbReference type="Pfam" id="PF03466">
    <property type="entry name" value="LysR_substrate"/>
    <property type="match status" value="1"/>
</dbReference>
<sequence length="311" mass="33593">MNITLRQLTYVIALAETRHFGQAAARCHVTQPALSNQIKELEDRLQTPLFLRDRKGVSLTSAGQDVLATAKRIMAELERMEDAVHWQKGLTGRLRLGVIPTVAPYLLPIALPLIRARTTGLDLRLREAQTADLLADLEEGRLDAAIIALPSGVTGLVEAPLFTDRFLLAGTSAQIARISGGRAALHPAMIDPELLLLLEEGHCLADQALEVCGLRRRDRRVDLGAASLGTLCRLAAGGLGVTFLPELARGDEQKATPDLAVARFAQPEPCRTIGLVRRNLSVHTDWFDTLAGLLQQAGTQVVRDAGHAPGT</sequence>
<reference evidence="8" key="1">
    <citation type="journal article" date="2019" name="Int. J. Syst. Evol. Microbiol.">
        <title>The Global Catalogue of Microorganisms (GCM) 10K type strain sequencing project: providing services to taxonomists for standard genome sequencing and annotation.</title>
        <authorList>
            <consortium name="The Broad Institute Genomics Platform"/>
            <consortium name="The Broad Institute Genome Sequencing Center for Infectious Disease"/>
            <person name="Wu L."/>
            <person name="Ma J."/>
        </authorList>
    </citation>
    <scope>NUCLEOTIDE SEQUENCE [LARGE SCALE GENOMIC DNA]</scope>
    <source>
        <strain evidence="8">KCTC 42443</strain>
    </source>
</reference>
<evidence type="ECO:0000256" key="2">
    <source>
        <dbReference type="ARBA" id="ARBA00023015"/>
    </source>
</evidence>
<dbReference type="PRINTS" id="PR00039">
    <property type="entry name" value="HTHLYSR"/>
</dbReference>
<dbReference type="Proteomes" id="UP000609802">
    <property type="component" value="Unassembled WGS sequence"/>
</dbReference>
<dbReference type="SUPFAM" id="SSF53850">
    <property type="entry name" value="Periplasmic binding protein-like II"/>
    <property type="match status" value="1"/>
</dbReference>
<comment type="similarity">
    <text evidence="1">Belongs to the LysR transcriptional regulatory family.</text>
</comment>
<accession>A0ABQ3IV10</accession>
<evidence type="ECO:0000256" key="1">
    <source>
        <dbReference type="ARBA" id="ARBA00009437"/>
    </source>
</evidence>
<protein>
    <submittedName>
        <fullName evidence="7">LysR family transcriptional regulator</fullName>
    </submittedName>
</protein>
<dbReference type="InterPro" id="IPR036388">
    <property type="entry name" value="WH-like_DNA-bd_sf"/>
</dbReference>
<evidence type="ECO:0000256" key="3">
    <source>
        <dbReference type="ARBA" id="ARBA00023125"/>
    </source>
</evidence>
<evidence type="ECO:0000259" key="6">
    <source>
        <dbReference type="PROSITE" id="PS50931"/>
    </source>
</evidence>
<evidence type="ECO:0000256" key="5">
    <source>
        <dbReference type="ARBA" id="ARBA00023163"/>
    </source>
</evidence>
<dbReference type="SUPFAM" id="SSF46785">
    <property type="entry name" value="Winged helix' DNA-binding domain"/>
    <property type="match status" value="1"/>
</dbReference>
<organism evidence="7 8">
    <name type="scientific">Aliiroseovarius zhejiangensis</name>
    <dbReference type="NCBI Taxonomy" id="1632025"/>
    <lineage>
        <taxon>Bacteria</taxon>
        <taxon>Pseudomonadati</taxon>
        <taxon>Pseudomonadota</taxon>
        <taxon>Alphaproteobacteria</taxon>
        <taxon>Rhodobacterales</taxon>
        <taxon>Paracoccaceae</taxon>
        <taxon>Aliiroseovarius</taxon>
    </lineage>
</organism>
<gene>
    <name evidence="7" type="primary">oxyR</name>
    <name evidence="7" type="ORF">GCM10016455_15130</name>
</gene>
<dbReference type="InterPro" id="IPR036390">
    <property type="entry name" value="WH_DNA-bd_sf"/>
</dbReference>
<dbReference type="InterPro" id="IPR005119">
    <property type="entry name" value="LysR_subst-bd"/>
</dbReference>
<dbReference type="Gene3D" id="1.10.10.10">
    <property type="entry name" value="Winged helix-like DNA-binding domain superfamily/Winged helix DNA-binding domain"/>
    <property type="match status" value="1"/>
</dbReference>
<name>A0ABQ3IV10_9RHOB</name>
<evidence type="ECO:0000313" key="8">
    <source>
        <dbReference type="Proteomes" id="UP000609802"/>
    </source>
</evidence>
<dbReference type="PROSITE" id="PS50931">
    <property type="entry name" value="HTH_LYSR"/>
    <property type="match status" value="1"/>
</dbReference>
<evidence type="ECO:0000256" key="4">
    <source>
        <dbReference type="ARBA" id="ARBA00023159"/>
    </source>
</evidence>
<feature type="domain" description="HTH lysR-type" evidence="6">
    <location>
        <begin position="3"/>
        <end position="60"/>
    </location>
</feature>
<dbReference type="PANTHER" id="PTHR30346">
    <property type="entry name" value="TRANSCRIPTIONAL DUAL REGULATOR HCAR-RELATED"/>
    <property type="match status" value="1"/>
</dbReference>
<keyword evidence="8" id="KW-1185">Reference proteome</keyword>
<dbReference type="PANTHER" id="PTHR30346:SF26">
    <property type="entry name" value="HYDROGEN PEROXIDE-INDUCIBLE GENES ACTIVATOR"/>
    <property type="match status" value="1"/>
</dbReference>
<keyword evidence="5" id="KW-0804">Transcription</keyword>
<proteinExistence type="inferred from homology"/>
<dbReference type="RefSeq" id="WP_191285866.1">
    <property type="nucleotide sequence ID" value="NZ_BNCH01000002.1"/>
</dbReference>
<dbReference type="Gene3D" id="3.40.190.10">
    <property type="entry name" value="Periplasmic binding protein-like II"/>
    <property type="match status" value="2"/>
</dbReference>
<keyword evidence="3" id="KW-0238">DNA-binding</keyword>